<comment type="caution">
    <text evidence="2">The sequence shown here is derived from an EMBL/GenBank/DDBJ whole genome shotgun (WGS) entry which is preliminary data.</text>
</comment>
<dbReference type="InParanoid" id="A0A369JZJ8"/>
<feature type="compositionally biased region" description="Low complexity" evidence="1">
    <location>
        <begin position="266"/>
        <end position="293"/>
    </location>
</feature>
<feature type="compositionally biased region" description="Pro residues" evidence="1">
    <location>
        <begin position="294"/>
        <end position="308"/>
    </location>
</feature>
<protein>
    <submittedName>
        <fullName evidence="2">Uncharacterized protein</fullName>
    </submittedName>
</protein>
<accession>A0A369JZJ8</accession>
<proteinExistence type="predicted"/>
<reference evidence="2" key="1">
    <citation type="submission" date="2018-04" db="EMBL/GenBank/DDBJ databases">
        <title>Whole genome sequencing of Hypsizygus marmoreus.</title>
        <authorList>
            <person name="Choi I.-G."/>
            <person name="Min B."/>
            <person name="Kim J.-G."/>
            <person name="Kim S."/>
            <person name="Oh Y.-L."/>
            <person name="Kong W.-S."/>
            <person name="Park H."/>
            <person name="Jeong J."/>
            <person name="Song E.-S."/>
        </authorList>
    </citation>
    <scope>NUCLEOTIDE SEQUENCE [LARGE SCALE GENOMIC DNA]</scope>
    <source>
        <strain evidence="2">51987-8</strain>
    </source>
</reference>
<dbReference type="Proteomes" id="UP000076154">
    <property type="component" value="Unassembled WGS sequence"/>
</dbReference>
<dbReference type="OrthoDB" id="3269821at2759"/>
<feature type="compositionally biased region" description="Polar residues" evidence="1">
    <location>
        <begin position="195"/>
        <end position="212"/>
    </location>
</feature>
<feature type="compositionally biased region" description="Pro residues" evidence="1">
    <location>
        <begin position="213"/>
        <end position="223"/>
    </location>
</feature>
<evidence type="ECO:0000313" key="2">
    <source>
        <dbReference type="EMBL" id="RDB25937.1"/>
    </source>
</evidence>
<feature type="region of interest" description="Disordered" evidence="1">
    <location>
        <begin position="238"/>
        <end position="319"/>
    </location>
</feature>
<keyword evidence="3" id="KW-1185">Reference proteome</keyword>
<gene>
    <name evidence="2" type="ORF">Hypma_006652</name>
</gene>
<dbReference type="EMBL" id="LUEZ02000040">
    <property type="protein sequence ID" value="RDB25937.1"/>
    <property type="molecule type" value="Genomic_DNA"/>
</dbReference>
<organism evidence="2 3">
    <name type="scientific">Hypsizygus marmoreus</name>
    <name type="common">White beech mushroom</name>
    <name type="synonym">Agaricus marmoreus</name>
    <dbReference type="NCBI Taxonomy" id="39966"/>
    <lineage>
        <taxon>Eukaryota</taxon>
        <taxon>Fungi</taxon>
        <taxon>Dikarya</taxon>
        <taxon>Basidiomycota</taxon>
        <taxon>Agaricomycotina</taxon>
        <taxon>Agaricomycetes</taxon>
        <taxon>Agaricomycetidae</taxon>
        <taxon>Agaricales</taxon>
        <taxon>Tricholomatineae</taxon>
        <taxon>Lyophyllaceae</taxon>
        <taxon>Hypsizygus</taxon>
    </lineage>
</organism>
<dbReference type="AlphaFoldDB" id="A0A369JZJ8"/>
<feature type="compositionally biased region" description="Pro residues" evidence="1">
    <location>
        <begin position="493"/>
        <end position="507"/>
    </location>
</feature>
<feature type="compositionally biased region" description="Basic residues" evidence="1">
    <location>
        <begin position="468"/>
        <end position="482"/>
    </location>
</feature>
<feature type="region of interest" description="Disordered" evidence="1">
    <location>
        <begin position="174"/>
        <end position="226"/>
    </location>
</feature>
<evidence type="ECO:0000256" key="1">
    <source>
        <dbReference type="SAM" id="MobiDB-lite"/>
    </source>
</evidence>
<feature type="compositionally biased region" description="Basic and acidic residues" evidence="1">
    <location>
        <begin position="249"/>
        <end position="259"/>
    </location>
</feature>
<evidence type="ECO:0000313" key="3">
    <source>
        <dbReference type="Proteomes" id="UP000076154"/>
    </source>
</evidence>
<feature type="region of interest" description="Disordered" evidence="1">
    <location>
        <begin position="460"/>
        <end position="509"/>
    </location>
</feature>
<name>A0A369JZJ8_HYPMA</name>
<sequence length="650" mass="72315">MAPRRHPPARPAVDFAHPPVLARLLVHLDWTTLHAFLDSSADARNLFHDVALRDLILARFIPGFKTCIPNRHLVDRHPQISIYDLHLFLISQNFPLHLYPSHALRFFSSFFPNDAESQQLALLTEAHSRVVLLLQSLVHSSLNPSCPPEFTHPTIYEKLSPTLPELTFPAPLSYASSSPLPPPPPILSTPKRQKSASASTSPRRLTFFKNNTPQPPPPPPQPEPRALRTYSISWRRSLAPKRHASASESHSDSERDFAPPRRRYVANSSSNSNSSSSPSRSSTPTPATSSASDSPPPSFSPSPSPSPTSPHDFRHATSPTRAPVLRVYVPCSSPSTPSHTIVKCEEQLVHAGLWAHLSIGDIVCNLGHVPLSESDPDQDLDLHFRRHLSLPARPHPMATQAHTSNWLIFNGTFLVPFEPQMPVPVPDALTLPSPFYYTHILPRLENPTFVLKRMPRFTCSPPQTHASSARRHASHAHHHSTHPRQSLSSHSPRPLPAIPSQPQPHAPLPSVNDIQLRLVHLPTRVPTMNGCGCAVVRRYMWIARVFVFVHRDLLDRARDVVREGDGEGEGEGEGEEEMGKGWEGEWILEGEGTKEGREALVEWIFGTGGMDGNGREREGRVWELVRERCAVGRIWLKLLDGGQSVDFAEV</sequence>